<feature type="transmembrane region" description="Helical" evidence="1">
    <location>
        <begin position="155"/>
        <end position="173"/>
    </location>
</feature>
<feature type="transmembrane region" description="Helical" evidence="1">
    <location>
        <begin position="228"/>
        <end position="251"/>
    </location>
</feature>
<sequence length="441" mass="47311">MAAKAPASAALLSQAQALGDLAPFLASSAQPSAQGSPEPTVAQAQEGLPLGASTDLVPADNHGLVTDKSWTELAAGPLGSRRRVATFIAAALVASTVVRSASFSEWAFGKFLVENLAPVERDSVRWKWILANRVWEVTLGTYAWRRLSGLFRGEGALFGVLLALVARLSLYAFEHSYFLLSNQTVGVLLLIDAISFASAFALAPKLLPHSVSARPVLTALTRLRSDHALWINLLFGVGLATFGGAAGSYVLERAGGRDFIKRNVIEATVPSYLLRDQLSTNEILAHPSWTIPTLRTYDFPLSMAHHLYQSALTSLSLLPLVMSLPTLSPLRLAALAALAVGVPAVTVYYDVLPVTFPAALSTGVALATRAGFAALVEAWTLDELRRTKTTRKVQVVLVDPKSGEVIATSEATVEEDARGAMRKDDRGVTRRRLTLRGEVEY</sequence>
<feature type="transmembrane region" description="Helical" evidence="1">
    <location>
        <begin position="332"/>
        <end position="352"/>
    </location>
</feature>
<gene>
    <name evidence="2" type="ORF">RHOBADRAFT_46312</name>
</gene>
<dbReference type="GeneID" id="28975209"/>
<evidence type="ECO:0000313" key="2">
    <source>
        <dbReference type="EMBL" id="KPV72717.1"/>
    </source>
</evidence>
<dbReference type="OMA" id="WILANRV"/>
<keyword evidence="1" id="KW-1133">Transmembrane helix</keyword>
<accession>A0A0N8PZM2</accession>
<dbReference type="AlphaFoldDB" id="A0A0N8PZM2"/>
<protein>
    <submittedName>
        <fullName evidence="2">Uncharacterized protein</fullName>
    </submittedName>
</protein>
<feature type="transmembrane region" description="Helical" evidence="1">
    <location>
        <begin position="358"/>
        <end position="381"/>
    </location>
</feature>
<name>A0A0N8PZM2_RHOGW</name>
<keyword evidence="1" id="KW-0812">Transmembrane</keyword>
<dbReference type="EMBL" id="KQ474085">
    <property type="protein sequence ID" value="KPV72717.1"/>
    <property type="molecule type" value="Genomic_DNA"/>
</dbReference>
<dbReference type="OrthoDB" id="2525509at2759"/>
<evidence type="ECO:0000256" key="1">
    <source>
        <dbReference type="SAM" id="Phobius"/>
    </source>
</evidence>
<keyword evidence="3" id="KW-1185">Reference proteome</keyword>
<organism evidence="2 3">
    <name type="scientific">Rhodotorula graminis (strain WP1)</name>
    <dbReference type="NCBI Taxonomy" id="578459"/>
    <lineage>
        <taxon>Eukaryota</taxon>
        <taxon>Fungi</taxon>
        <taxon>Dikarya</taxon>
        <taxon>Basidiomycota</taxon>
        <taxon>Pucciniomycotina</taxon>
        <taxon>Microbotryomycetes</taxon>
        <taxon>Sporidiobolales</taxon>
        <taxon>Sporidiobolaceae</taxon>
        <taxon>Rhodotorula</taxon>
    </lineage>
</organism>
<feature type="transmembrane region" description="Helical" evidence="1">
    <location>
        <begin position="185"/>
        <end position="207"/>
    </location>
</feature>
<reference evidence="2 3" key="1">
    <citation type="journal article" date="2015" name="Front. Microbiol.">
        <title>Genome sequence of the plant growth promoting endophytic yeast Rhodotorula graminis WP1.</title>
        <authorList>
            <person name="Firrincieli A."/>
            <person name="Otillar R."/>
            <person name="Salamov A."/>
            <person name="Schmutz J."/>
            <person name="Khan Z."/>
            <person name="Redman R.S."/>
            <person name="Fleck N.D."/>
            <person name="Lindquist E."/>
            <person name="Grigoriev I.V."/>
            <person name="Doty S.L."/>
        </authorList>
    </citation>
    <scope>NUCLEOTIDE SEQUENCE [LARGE SCALE GENOMIC DNA]</scope>
    <source>
        <strain evidence="2 3">WP1</strain>
    </source>
</reference>
<keyword evidence="1" id="KW-0472">Membrane</keyword>
<dbReference type="RefSeq" id="XP_018268766.1">
    <property type="nucleotide sequence ID" value="XM_018414761.1"/>
</dbReference>
<evidence type="ECO:0000313" key="3">
    <source>
        <dbReference type="Proteomes" id="UP000053890"/>
    </source>
</evidence>
<proteinExistence type="predicted"/>
<feature type="transmembrane region" description="Helical" evidence="1">
    <location>
        <begin position="84"/>
        <end position="102"/>
    </location>
</feature>
<dbReference type="Proteomes" id="UP000053890">
    <property type="component" value="Unassembled WGS sequence"/>
</dbReference>